<evidence type="ECO:0000313" key="1">
    <source>
        <dbReference type="EMBL" id="MBJ6369925.1"/>
    </source>
</evidence>
<reference evidence="1" key="1">
    <citation type="submission" date="2020-12" db="EMBL/GenBank/DDBJ databases">
        <title>Sedimentitalea sp. nov., isolated from sand in Incheon.</title>
        <authorList>
            <person name="Kim W."/>
        </authorList>
    </citation>
    <scope>NUCLEOTIDE SEQUENCE</scope>
    <source>
        <strain evidence="1">CAU 1593</strain>
    </source>
</reference>
<dbReference type="AlphaFoldDB" id="A0A8J7IYU4"/>
<dbReference type="EMBL" id="JAELVR010000001">
    <property type="protein sequence ID" value="MBJ6369925.1"/>
    <property type="molecule type" value="Genomic_DNA"/>
</dbReference>
<dbReference type="RefSeq" id="WP_199022695.1">
    <property type="nucleotide sequence ID" value="NZ_JAELVR010000001.1"/>
</dbReference>
<gene>
    <name evidence="1" type="ORF">JF290_00170</name>
</gene>
<protein>
    <submittedName>
        <fullName evidence="1">Uncharacterized protein</fullName>
    </submittedName>
</protein>
<accession>A0A8J7IYU4</accession>
<proteinExistence type="predicted"/>
<evidence type="ECO:0000313" key="2">
    <source>
        <dbReference type="Proteomes" id="UP000619079"/>
    </source>
</evidence>
<comment type="caution">
    <text evidence="1">The sequence shown here is derived from an EMBL/GenBank/DDBJ whole genome shotgun (WGS) entry which is preliminary data.</text>
</comment>
<organism evidence="1 2">
    <name type="scientific">Sedimentitalea arenosa</name>
    <dbReference type="NCBI Taxonomy" id="2798803"/>
    <lineage>
        <taxon>Bacteria</taxon>
        <taxon>Pseudomonadati</taxon>
        <taxon>Pseudomonadota</taxon>
        <taxon>Alphaproteobacteria</taxon>
        <taxon>Rhodobacterales</taxon>
        <taxon>Paracoccaceae</taxon>
        <taxon>Sedimentitalea</taxon>
    </lineage>
</organism>
<keyword evidence="2" id="KW-1185">Reference proteome</keyword>
<dbReference type="Proteomes" id="UP000619079">
    <property type="component" value="Unassembled WGS sequence"/>
</dbReference>
<sequence>MSDVLTGQVGISGDVVAVLNQTPSEIVTALQTILTLMRQIEEGSQADNPLSGLLGVLGGMAEGLLDLPDLGDATGPFSDLLGRLPADAVADIGRVSGTVAQMVQMLQPVIEAAARGSAEDTIRTLLDRNIDLVDQLGTGSGGEIEEIATQFSRFLHLFTSMTRWRHQAPQVDEVVELLANALVGAPSTLLDAPRAQIGRIEADFAELRLSGPDATRLAGIEVELTALWAEIEGHTTGEIDWPALDAALSRAQALQLELTGLRDRVIADCLQAVDGFQPPDLRPVAEALSGVARVKPARLTPVLDQLRNTIRGFADGLEGLAPTEEQLQALLFELIDGFFGCLEDSGLGQLRARLLTMQRQLIAAIRDLPLADLAQTIETALRDAAATLDGIDLDGLRQQALEPIRSARETVEEQAGDAIGASVGALWDEVESALNTVATQVAELETALRGAVDKVAGFLSQITEAIGEVESAIADITRVLDEFDLDTPCAEVVDFLAGLADKIGGIDISIIPEPARAPLSSLLGELEQIEVAVSINGPVDEVLAVIDPTPLLEGAAEALGGLLDELRKLDPVALVEQLDGPVDEVLAKLGEFGPEGLQALMDQAMAPVRGAIASVDFRTLLQPVIDVQDDIRGRIEGILDPGILLDPLEEAFQPIITAIDALEPTQYMGGIAGEGERMGQSAGQRAGPPAALADAGGVLKTELTSNVDTDDDLFGFRPGDLLIPLIDLHNRLFEALDELDGGIMDAAAAQLHDKLNGALAALDPARIESGLDEALDGVRTLCDPAAYALRLAVPVECYRTLSASISASVRVTAGDTQIVALRAQSRLEGVDPMALAPSAAQAAQIEAALGRARARLDLDHLRIAYATRAPGIADLLPAALDGGVDGTGLKAAMQALDPSPLRDEINAAFDEFGTRLLGFSEVLFNAMDAAFARVEDLFLPLTPNHLLSFAGDIHAELKAQLLALGPAALKEDLQPLFDAVKGLLDQIDLGRLADDLNSERDALADMLTGLVGELLPDPAPFRDLQARLAALKPSQLLGGALVEMQALSDALGRLDPRVLIQPLIDLIAEIRADLPICISRIEEAFDAVLAALQDTLSGGGVSGSVSVSGGVNVAA</sequence>
<name>A0A8J7IYU4_9RHOB</name>